<keyword evidence="6" id="KW-0812">Transmembrane</keyword>
<dbReference type="Proteomes" id="UP000664859">
    <property type="component" value="Unassembled WGS sequence"/>
</dbReference>
<dbReference type="EC" id="2.3.2.27" evidence="4"/>
<accession>A0A836CLY3</accession>
<protein>
    <recommendedName>
        <fullName evidence="4">RING-type E3 ubiquitin transferase</fullName>
        <ecNumber evidence="4">2.3.2.27</ecNumber>
    </recommendedName>
</protein>
<dbReference type="InterPro" id="IPR056521">
    <property type="entry name" value="MARCHF6-like_C"/>
</dbReference>
<organism evidence="11 12">
    <name type="scientific">Tribonema minus</name>
    <dbReference type="NCBI Taxonomy" id="303371"/>
    <lineage>
        <taxon>Eukaryota</taxon>
        <taxon>Sar</taxon>
        <taxon>Stramenopiles</taxon>
        <taxon>Ochrophyta</taxon>
        <taxon>PX clade</taxon>
        <taxon>Xanthophyceae</taxon>
        <taxon>Tribonematales</taxon>
        <taxon>Tribonemataceae</taxon>
        <taxon>Tribonema</taxon>
    </lineage>
</organism>
<evidence type="ECO:0000256" key="6">
    <source>
        <dbReference type="ARBA" id="ARBA00022692"/>
    </source>
</evidence>
<comment type="pathway">
    <text evidence="3">Protein modification; protein ubiquitination.</text>
</comment>
<proteinExistence type="predicted"/>
<feature type="domain" description="E3 ubiquitin-protein ligase MARCHF6-like C-terminal" evidence="10">
    <location>
        <begin position="29"/>
        <end position="124"/>
    </location>
</feature>
<evidence type="ECO:0000256" key="7">
    <source>
        <dbReference type="ARBA" id="ARBA00022786"/>
    </source>
</evidence>
<dbReference type="PANTHER" id="PTHR13145:SF0">
    <property type="entry name" value="E3 UBIQUITIN-PROTEIN LIGASE MARCHF6"/>
    <property type="match status" value="1"/>
</dbReference>
<evidence type="ECO:0000256" key="1">
    <source>
        <dbReference type="ARBA" id="ARBA00000900"/>
    </source>
</evidence>
<evidence type="ECO:0000256" key="4">
    <source>
        <dbReference type="ARBA" id="ARBA00012483"/>
    </source>
</evidence>
<evidence type="ECO:0000256" key="3">
    <source>
        <dbReference type="ARBA" id="ARBA00004906"/>
    </source>
</evidence>
<evidence type="ECO:0000313" key="11">
    <source>
        <dbReference type="EMBL" id="KAG5190148.1"/>
    </source>
</evidence>
<evidence type="ECO:0000313" key="12">
    <source>
        <dbReference type="Proteomes" id="UP000664859"/>
    </source>
</evidence>
<keyword evidence="5" id="KW-0808">Transferase</keyword>
<evidence type="ECO:0000259" key="10">
    <source>
        <dbReference type="Pfam" id="PF23113"/>
    </source>
</evidence>
<dbReference type="GO" id="GO:0005789">
    <property type="term" value="C:endoplasmic reticulum membrane"/>
    <property type="evidence" value="ECO:0007669"/>
    <property type="project" value="TreeGrafter"/>
</dbReference>
<evidence type="ECO:0000256" key="5">
    <source>
        <dbReference type="ARBA" id="ARBA00022679"/>
    </source>
</evidence>
<keyword evidence="9" id="KW-0472">Membrane</keyword>
<evidence type="ECO:0000256" key="8">
    <source>
        <dbReference type="ARBA" id="ARBA00022989"/>
    </source>
</evidence>
<evidence type="ECO:0000256" key="2">
    <source>
        <dbReference type="ARBA" id="ARBA00004141"/>
    </source>
</evidence>
<dbReference type="GO" id="GO:0061630">
    <property type="term" value="F:ubiquitin protein ligase activity"/>
    <property type="evidence" value="ECO:0007669"/>
    <property type="project" value="UniProtKB-EC"/>
</dbReference>
<dbReference type="EMBL" id="JAFCMP010000038">
    <property type="protein sequence ID" value="KAG5190148.1"/>
    <property type="molecule type" value="Genomic_DNA"/>
</dbReference>
<comment type="caution">
    <text evidence="11">The sequence shown here is derived from an EMBL/GenBank/DDBJ whole genome shotgun (WGS) entry which is preliminary data.</text>
</comment>
<comment type="catalytic activity">
    <reaction evidence="1">
        <text>S-ubiquitinyl-[E2 ubiquitin-conjugating enzyme]-L-cysteine + [acceptor protein]-L-lysine = [E2 ubiquitin-conjugating enzyme]-L-cysteine + N(6)-ubiquitinyl-[acceptor protein]-L-lysine.</text>
        <dbReference type="EC" id="2.3.2.27"/>
    </reaction>
</comment>
<reference evidence="11" key="1">
    <citation type="submission" date="2021-02" db="EMBL/GenBank/DDBJ databases">
        <title>First Annotated Genome of the Yellow-green Alga Tribonema minus.</title>
        <authorList>
            <person name="Mahan K.M."/>
        </authorList>
    </citation>
    <scope>NUCLEOTIDE SEQUENCE</scope>
    <source>
        <strain evidence="11">UTEX B ZZ1240</strain>
    </source>
</reference>
<evidence type="ECO:0000256" key="9">
    <source>
        <dbReference type="ARBA" id="ARBA00023136"/>
    </source>
</evidence>
<keyword evidence="12" id="KW-1185">Reference proteome</keyword>
<name>A0A836CLY3_9STRA</name>
<comment type="subcellular location">
    <subcellularLocation>
        <location evidence="2">Membrane</location>
        <topology evidence="2">Multi-pass membrane protein</topology>
    </subcellularLocation>
</comment>
<dbReference type="AlphaFoldDB" id="A0A836CLY3"/>
<sequence>MRCVMLAGGGGPNAVARPEEGPPGLWGHRWWARRFERVRARGIRGVEFNWAAYHICFRILNSVGEFYFVPYFLTKGVAPLLLEDPVTLDTLHRLGCPLYLAGHVLISLMGFVLKWMLKLHDTIRDEAFLVGVQLANSELHAAEEDAHRLAITNGHPSAAPAILPAAAAAPAVAAGGAHEHAD</sequence>
<gene>
    <name evidence="11" type="ORF">JKP88DRAFT_232504</name>
</gene>
<keyword evidence="8" id="KW-1133">Transmembrane helix</keyword>
<dbReference type="GO" id="GO:0036503">
    <property type="term" value="P:ERAD pathway"/>
    <property type="evidence" value="ECO:0007669"/>
    <property type="project" value="TreeGrafter"/>
</dbReference>
<dbReference type="PANTHER" id="PTHR13145">
    <property type="entry name" value="SSM4 PROTEIN"/>
    <property type="match status" value="1"/>
</dbReference>
<dbReference type="OrthoDB" id="264354at2759"/>
<keyword evidence="7" id="KW-0833">Ubl conjugation pathway</keyword>
<dbReference type="Pfam" id="PF23113">
    <property type="entry name" value="MARCHF6_C"/>
    <property type="match status" value="1"/>
</dbReference>